<evidence type="ECO:0000259" key="5">
    <source>
        <dbReference type="PROSITE" id="PS51007"/>
    </source>
</evidence>
<proteinExistence type="predicted"/>
<protein>
    <recommendedName>
        <fullName evidence="5">Cytochrome c domain-containing protein</fullName>
    </recommendedName>
</protein>
<dbReference type="PROSITE" id="PS51007">
    <property type="entry name" value="CYTC"/>
    <property type="match status" value="1"/>
</dbReference>
<comment type="caution">
    <text evidence="6">The sequence shown here is derived from an EMBL/GenBank/DDBJ whole genome shotgun (WGS) entry which is preliminary data.</text>
</comment>
<evidence type="ECO:0000256" key="4">
    <source>
        <dbReference type="PROSITE-ProRule" id="PRU00433"/>
    </source>
</evidence>
<dbReference type="Proteomes" id="UP000193136">
    <property type="component" value="Unassembled WGS sequence"/>
</dbReference>
<gene>
    <name evidence="6" type="ORF">B5V00_13030</name>
</gene>
<keyword evidence="7" id="KW-1185">Reference proteome</keyword>
<keyword evidence="1 4" id="KW-0349">Heme</keyword>
<evidence type="ECO:0000256" key="2">
    <source>
        <dbReference type="ARBA" id="ARBA00022723"/>
    </source>
</evidence>
<dbReference type="RefSeq" id="WP_085011244.1">
    <property type="nucleotide sequence ID" value="NZ_NAAD01000017.1"/>
</dbReference>
<keyword evidence="3 4" id="KW-0408">Iron</keyword>
<evidence type="ECO:0000313" key="7">
    <source>
        <dbReference type="Proteomes" id="UP000193136"/>
    </source>
</evidence>
<organism evidence="6 7">
    <name type="scientific">Geothermobacter hydrogeniphilus</name>
    <dbReference type="NCBI Taxonomy" id="1969733"/>
    <lineage>
        <taxon>Bacteria</taxon>
        <taxon>Pseudomonadati</taxon>
        <taxon>Thermodesulfobacteriota</taxon>
        <taxon>Desulfuromonadia</taxon>
        <taxon>Desulfuromonadales</taxon>
        <taxon>Geothermobacteraceae</taxon>
        <taxon>Geothermobacter</taxon>
    </lineage>
</organism>
<dbReference type="EMBL" id="NAAD01000017">
    <property type="protein sequence ID" value="ORJ57688.1"/>
    <property type="molecule type" value="Genomic_DNA"/>
</dbReference>
<dbReference type="STRING" id="1969733.B5V00_13030"/>
<dbReference type="InterPro" id="IPR009056">
    <property type="entry name" value="Cyt_c-like_dom"/>
</dbReference>
<evidence type="ECO:0000313" key="6">
    <source>
        <dbReference type="EMBL" id="ORJ57688.1"/>
    </source>
</evidence>
<dbReference type="OrthoDB" id="9781261at2"/>
<keyword evidence="2 4" id="KW-0479">Metal-binding</keyword>
<name>A0A1X0XY25_9BACT</name>
<dbReference type="GO" id="GO:0046872">
    <property type="term" value="F:metal ion binding"/>
    <property type="evidence" value="ECO:0007669"/>
    <property type="project" value="UniProtKB-KW"/>
</dbReference>
<evidence type="ECO:0000256" key="1">
    <source>
        <dbReference type="ARBA" id="ARBA00022617"/>
    </source>
</evidence>
<evidence type="ECO:0000256" key="3">
    <source>
        <dbReference type="ARBA" id="ARBA00023004"/>
    </source>
</evidence>
<dbReference type="GO" id="GO:0009055">
    <property type="term" value="F:electron transfer activity"/>
    <property type="evidence" value="ECO:0007669"/>
    <property type="project" value="InterPro"/>
</dbReference>
<feature type="domain" description="Cytochrome c" evidence="5">
    <location>
        <begin position="28"/>
        <end position="109"/>
    </location>
</feature>
<dbReference type="InterPro" id="IPR036909">
    <property type="entry name" value="Cyt_c-like_dom_sf"/>
</dbReference>
<dbReference type="Gene3D" id="1.10.760.10">
    <property type="entry name" value="Cytochrome c-like domain"/>
    <property type="match status" value="1"/>
</dbReference>
<dbReference type="Pfam" id="PF00034">
    <property type="entry name" value="Cytochrom_C"/>
    <property type="match status" value="1"/>
</dbReference>
<reference evidence="6 7" key="1">
    <citation type="submission" date="2017-03" db="EMBL/GenBank/DDBJ databases">
        <title>Genome sequence of Geothermobacter sp. EPR-M, Deep-Sea Iron Reducer.</title>
        <authorList>
            <person name="Tully B."/>
            <person name="Savalia P."/>
            <person name="Abuyen K."/>
            <person name="Baughan C."/>
            <person name="Romero E."/>
            <person name="Ronkowski C."/>
            <person name="Torres B."/>
            <person name="Tremblay J."/>
            <person name="Trujillo A."/>
            <person name="Tyler M."/>
            <person name="Perez-Rodriguez I."/>
            <person name="Amend J."/>
        </authorList>
    </citation>
    <scope>NUCLEOTIDE SEQUENCE [LARGE SCALE GENOMIC DNA]</scope>
    <source>
        <strain evidence="6 7">EPR-M</strain>
    </source>
</reference>
<dbReference type="AlphaFoldDB" id="A0A1X0XY25"/>
<accession>A0A1X0XY25</accession>
<dbReference type="SUPFAM" id="SSF46626">
    <property type="entry name" value="Cytochrome c"/>
    <property type="match status" value="1"/>
</dbReference>
<sequence>MTNLRAAVVSLLIPLLLLTVGFAVTARADDARGRQLLNALGCKGCHSFEGSGGSIGPALDGIGKRLTAAAIKAQLLHPKKNNPNSMMPGYGYLPPADLAAVAAFLAGRK</sequence>
<dbReference type="GO" id="GO:0020037">
    <property type="term" value="F:heme binding"/>
    <property type="evidence" value="ECO:0007669"/>
    <property type="project" value="InterPro"/>
</dbReference>